<dbReference type="InterPro" id="IPR033134">
    <property type="entry name" value="Asp/Glu_racemase_AS_2"/>
</dbReference>
<dbReference type="NCBIfam" id="TIGR00035">
    <property type="entry name" value="asp_race"/>
    <property type="match status" value="1"/>
</dbReference>
<evidence type="ECO:0000256" key="1">
    <source>
        <dbReference type="ARBA" id="ARBA00007847"/>
    </source>
</evidence>
<keyword evidence="4" id="KW-1185">Reference proteome</keyword>
<accession>A0A1U7PTV5</accession>
<dbReference type="Proteomes" id="UP000187550">
    <property type="component" value="Unassembled WGS sequence"/>
</dbReference>
<dbReference type="PROSITE" id="PS00924">
    <property type="entry name" value="ASP_GLU_RACEMASE_2"/>
    <property type="match status" value="1"/>
</dbReference>
<reference evidence="4" key="1">
    <citation type="submission" date="2017-01" db="EMBL/GenBank/DDBJ databases">
        <authorList>
            <person name="Varghese N."/>
            <person name="Submissions S."/>
        </authorList>
    </citation>
    <scope>NUCLEOTIDE SEQUENCE [LARGE SCALE GENOMIC DNA]</scope>
    <source>
        <strain evidence="4">MNA4</strain>
    </source>
</reference>
<dbReference type="PANTHER" id="PTHR21198">
    <property type="entry name" value="GLUTAMATE RACEMASE"/>
    <property type="match status" value="1"/>
</dbReference>
<evidence type="ECO:0000256" key="2">
    <source>
        <dbReference type="ARBA" id="ARBA00023235"/>
    </source>
</evidence>
<evidence type="ECO:0000313" key="4">
    <source>
        <dbReference type="Proteomes" id="UP000187550"/>
    </source>
</evidence>
<dbReference type="STRING" id="550447.SAMN05428946_2944"/>
<protein>
    <submittedName>
        <fullName evidence="3">Aspartate racemase</fullName>
    </submittedName>
</protein>
<evidence type="ECO:0000313" key="3">
    <source>
        <dbReference type="EMBL" id="SIT93093.1"/>
    </source>
</evidence>
<dbReference type="GO" id="GO:0047661">
    <property type="term" value="F:amino-acid racemase activity"/>
    <property type="evidence" value="ECO:0007669"/>
    <property type="project" value="InterPro"/>
</dbReference>
<gene>
    <name evidence="3" type="ORF">SAMN05428946_2944</name>
</gene>
<dbReference type="InterPro" id="IPR004380">
    <property type="entry name" value="Asp_race"/>
</dbReference>
<dbReference type="InterPro" id="IPR001920">
    <property type="entry name" value="Asp/Glu_race"/>
</dbReference>
<keyword evidence="2" id="KW-0413">Isomerase</keyword>
<dbReference type="Gene3D" id="3.40.50.1860">
    <property type="match status" value="2"/>
</dbReference>
<sequence>MNKKTLGILGGVGPLATMYLGEMIVRRTGAACDQDHVNMVITNNTDIPDRTEYILDRSKPDPVPVIISDTERLAAAGAELIAIPCNTAHTFYNEISSASPVPVLNMIEETIARGERDGARTLGILATDGTIASEVYQEACLRRGIEPILPSPDIQRDVMSVIYDHIKAGRPADPAVWDRIDRHMAEKNCDRIILGCTELSVVKQELTLGDRYLDSLRVLAEAAIEACGHRLKE</sequence>
<dbReference type="OrthoDB" id="9803739at2"/>
<comment type="similarity">
    <text evidence="1">Belongs to the aspartate/glutamate racemases family.</text>
</comment>
<dbReference type="PROSITE" id="PS00923">
    <property type="entry name" value="ASP_GLU_RACEMASE_1"/>
    <property type="match status" value="1"/>
</dbReference>
<dbReference type="EMBL" id="FTPL01000005">
    <property type="protein sequence ID" value="SIT93093.1"/>
    <property type="molecule type" value="Genomic_DNA"/>
</dbReference>
<dbReference type="RefSeq" id="WP_076760014.1">
    <property type="nucleotide sequence ID" value="NZ_FTPL01000005.1"/>
</dbReference>
<organism evidence="3 4">
    <name type="scientific">Edaphobacillus lindanitolerans</name>
    <dbReference type="NCBI Taxonomy" id="550447"/>
    <lineage>
        <taxon>Bacteria</taxon>
        <taxon>Bacillati</taxon>
        <taxon>Bacillota</taxon>
        <taxon>Bacilli</taxon>
        <taxon>Bacillales</taxon>
        <taxon>Bacillaceae</taxon>
        <taxon>Edaphobacillus</taxon>
    </lineage>
</organism>
<dbReference type="SUPFAM" id="SSF53681">
    <property type="entry name" value="Aspartate/glutamate racemase"/>
    <property type="match status" value="2"/>
</dbReference>
<dbReference type="AlphaFoldDB" id="A0A1U7PTV5"/>
<dbReference type="Pfam" id="PF01177">
    <property type="entry name" value="Asp_Glu_race"/>
    <property type="match status" value="1"/>
</dbReference>
<proteinExistence type="inferred from homology"/>
<name>A0A1U7PTV5_9BACI</name>
<dbReference type="InterPro" id="IPR015942">
    <property type="entry name" value="Asp/Glu/hydantoin_racemase"/>
</dbReference>
<dbReference type="InterPro" id="IPR018187">
    <property type="entry name" value="Asp/Glu_racemase_AS_1"/>
</dbReference>
<dbReference type="PANTHER" id="PTHR21198:SF7">
    <property type="entry name" value="ASPARTATE-GLUTAMATE RACEMASE FAMILY"/>
    <property type="match status" value="1"/>
</dbReference>